<evidence type="ECO:0000256" key="6">
    <source>
        <dbReference type="ARBA" id="ARBA00022989"/>
    </source>
</evidence>
<feature type="transmembrane region" description="Helical" evidence="9">
    <location>
        <begin position="275"/>
        <end position="293"/>
    </location>
</feature>
<feature type="transmembrane region" description="Helical" evidence="9">
    <location>
        <begin position="178"/>
        <end position="198"/>
    </location>
</feature>
<keyword evidence="7 9" id="KW-0472">Membrane</keyword>
<dbReference type="Pfam" id="PF00854">
    <property type="entry name" value="PTR2"/>
    <property type="match status" value="1"/>
</dbReference>
<feature type="transmembrane region" description="Helical" evidence="9">
    <location>
        <begin position="245"/>
        <end position="263"/>
    </location>
</feature>
<feature type="transmembrane region" description="Helical" evidence="9">
    <location>
        <begin position="90"/>
        <end position="107"/>
    </location>
</feature>
<evidence type="ECO:0000256" key="2">
    <source>
        <dbReference type="ARBA" id="ARBA00022448"/>
    </source>
</evidence>
<dbReference type="CDD" id="cd17346">
    <property type="entry name" value="MFS_DtpA_like"/>
    <property type="match status" value="1"/>
</dbReference>
<dbReference type="InterPro" id="IPR018456">
    <property type="entry name" value="PTR2_symporter_CS"/>
</dbReference>
<dbReference type="InterPro" id="IPR036259">
    <property type="entry name" value="MFS_trans_sf"/>
</dbReference>
<dbReference type="PROSITE" id="PS01023">
    <property type="entry name" value="PTR2_2"/>
    <property type="match status" value="1"/>
</dbReference>
<dbReference type="InterPro" id="IPR000109">
    <property type="entry name" value="POT_fam"/>
</dbReference>
<evidence type="ECO:0000256" key="7">
    <source>
        <dbReference type="ARBA" id="ARBA00023136"/>
    </source>
</evidence>
<feature type="transmembrane region" description="Helical" evidence="9">
    <location>
        <begin position="358"/>
        <end position="379"/>
    </location>
</feature>
<comment type="caution">
    <text evidence="10">The sequence shown here is derived from an EMBL/GenBank/DDBJ whole genome shotgun (WGS) entry which is preliminary data.</text>
</comment>
<dbReference type="RefSeq" id="WP_307185185.1">
    <property type="nucleotide sequence ID" value="NZ_JAUTBA010000001.1"/>
</dbReference>
<keyword evidence="6 9" id="KW-1133">Transmembrane helix</keyword>
<feature type="transmembrane region" description="Helical" evidence="9">
    <location>
        <begin position="469"/>
        <end position="487"/>
    </location>
</feature>
<sequence length="495" mass="55291">MEVSTRESLEEIQNFEGKYPKQLWYLFTIEMWERFCFYGMRGVLVIFMTDQLGLFEKDANLKYGAIQAFIYAFTFIGGIFADKILGFKKSLIFGGLIMAIGNLIIAYNPHDLFYFGITCSIIGTGFFKPNISSMVGELYKEGDVRRDAGYGMFYAGINIGGLLGGALCIYLGKNYSWNLCFLAAAIVMIIGLVTYFLIRRSIAPIGNSPLAHHSRSSRTIKESLVIAGAIVMLPIIYVLIHNSNFTDYFMYGIGFAAIAYLGFELTKLNNSYRKKVIAALIFIIMYLIFNTIYEQSGGSLSLFAKDNLVDNLLFFKIDPNIINNSSNSFFIIIFSPLVGLLWVWLAKKKLEPNTIIKFGIGFLFLALGFFLFYSLRFFADADGKSSLNLFTFTWLIITFGELCLGPIGMSIITKLSPQRLFGMMMGMWFLASAYGQFFAGKIGAEMSEANTGGTLSSKLLAYTDGYKTLGISALIAGVILIIFSSLVKKLMQEVH</sequence>
<evidence type="ECO:0000256" key="9">
    <source>
        <dbReference type="SAM" id="Phobius"/>
    </source>
</evidence>
<feature type="transmembrane region" description="Helical" evidence="9">
    <location>
        <begin position="328"/>
        <end position="346"/>
    </location>
</feature>
<evidence type="ECO:0000313" key="10">
    <source>
        <dbReference type="EMBL" id="MDQ1149327.1"/>
    </source>
</evidence>
<evidence type="ECO:0000256" key="8">
    <source>
        <dbReference type="RuleBase" id="RU003755"/>
    </source>
</evidence>
<keyword evidence="3" id="KW-1003">Cell membrane</keyword>
<keyword evidence="11" id="KW-1185">Reference proteome</keyword>
<comment type="subcellular location">
    <subcellularLocation>
        <location evidence="1">Cell membrane</location>
        <topology evidence="1">Multi-pass membrane protein</topology>
    </subcellularLocation>
    <subcellularLocation>
        <location evidence="8">Membrane</location>
        <topology evidence="8">Multi-pass membrane protein</topology>
    </subcellularLocation>
</comment>
<feature type="transmembrane region" description="Helical" evidence="9">
    <location>
        <begin position="61"/>
        <end position="81"/>
    </location>
</feature>
<dbReference type="InterPro" id="IPR050171">
    <property type="entry name" value="MFS_Transporters"/>
</dbReference>
<evidence type="ECO:0000256" key="3">
    <source>
        <dbReference type="ARBA" id="ARBA00022475"/>
    </source>
</evidence>
<evidence type="ECO:0000256" key="5">
    <source>
        <dbReference type="ARBA" id="ARBA00022856"/>
    </source>
</evidence>
<proteinExistence type="inferred from homology"/>
<keyword evidence="5" id="KW-0571">Peptide transport</keyword>
<dbReference type="PANTHER" id="PTHR23517">
    <property type="entry name" value="RESISTANCE PROTEIN MDTM, PUTATIVE-RELATED-RELATED"/>
    <property type="match status" value="1"/>
</dbReference>
<dbReference type="InterPro" id="IPR005279">
    <property type="entry name" value="Dipep/tripep_permease"/>
</dbReference>
<keyword evidence="4 8" id="KW-0812">Transmembrane</keyword>
<feature type="transmembrane region" description="Helical" evidence="9">
    <location>
        <begin position="152"/>
        <end position="172"/>
    </location>
</feature>
<feature type="transmembrane region" description="Helical" evidence="9">
    <location>
        <begin position="35"/>
        <end position="55"/>
    </location>
</feature>
<keyword evidence="2 8" id="KW-0813">Transport</keyword>
<dbReference type="SUPFAM" id="SSF103473">
    <property type="entry name" value="MFS general substrate transporter"/>
    <property type="match status" value="1"/>
</dbReference>
<reference evidence="10 11" key="1">
    <citation type="submission" date="2023-07" db="EMBL/GenBank/DDBJ databases">
        <title>Functional and genomic diversity of the sorghum phyllosphere microbiome.</title>
        <authorList>
            <person name="Shade A."/>
        </authorList>
    </citation>
    <scope>NUCLEOTIDE SEQUENCE [LARGE SCALE GENOMIC DNA]</scope>
    <source>
        <strain evidence="10 11">SORGH_AS_0892</strain>
    </source>
</reference>
<evidence type="ECO:0000256" key="1">
    <source>
        <dbReference type="ARBA" id="ARBA00004651"/>
    </source>
</evidence>
<feature type="transmembrane region" description="Helical" evidence="9">
    <location>
        <begin position="391"/>
        <end position="413"/>
    </location>
</feature>
<dbReference type="PANTHER" id="PTHR23517:SF15">
    <property type="entry name" value="PROTON-DEPENDENT OLIGOPEPTIDE FAMILY TRANSPORT PROTEIN"/>
    <property type="match status" value="1"/>
</dbReference>
<organism evidence="10 11">
    <name type="scientific">Sphingobacterium zeae</name>
    <dbReference type="NCBI Taxonomy" id="1776859"/>
    <lineage>
        <taxon>Bacteria</taxon>
        <taxon>Pseudomonadati</taxon>
        <taxon>Bacteroidota</taxon>
        <taxon>Sphingobacteriia</taxon>
        <taxon>Sphingobacteriales</taxon>
        <taxon>Sphingobacteriaceae</taxon>
        <taxon>Sphingobacterium</taxon>
    </lineage>
</organism>
<comment type="similarity">
    <text evidence="8">Belongs to the major facilitator superfamily. Proton-dependent oligopeptide transporter (POT/PTR) (TC 2.A.17) family.</text>
</comment>
<feature type="transmembrane region" description="Helical" evidence="9">
    <location>
        <begin position="219"/>
        <end position="239"/>
    </location>
</feature>
<protein>
    <submittedName>
        <fullName evidence="10">POT family proton-dependent oligopeptide transporter</fullName>
    </submittedName>
</protein>
<keyword evidence="5" id="KW-0653">Protein transport</keyword>
<name>A0ABU0U2Y6_9SPHI</name>
<feature type="transmembrane region" description="Helical" evidence="9">
    <location>
        <begin position="420"/>
        <end position="439"/>
    </location>
</feature>
<evidence type="ECO:0000313" key="11">
    <source>
        <dbReference type="Proteomes" id="UP001244640"/>
    </source>
</evidence>
<evidence type="ECO:0000256" key="4">
    <source>
        <dbReference type="ARBA" id="ARBA00022692"/>
    </source>
</evidence>
<dbReference type="EMBL" id="JAUTBA010000001">
    <property type="protein sequence ID" value="MDQ1149327.1"/>
    <property type="molecule type" value="Genomic_DNA"/>
</dbReference>
<dbReference type="Proteomes" id="UP001244640">
    <property type="component" value="Unassembled WGS sequence"/>
</dbReference>
<dbReference type="NCBIfam" id="TIGR00924">
    <property type="entry name" value="yjdL_sub1_fam"/>
    <property type="match status" value="1"/>
</dbReference>
<feature type="transmembrane region" description="Helical" evidence="9">
    <location>
        <begin position="113"/>
        <end position="131"/>
    </location>
</feature>
<accession>A0ABU0U2Y6</accession>
<gene>
    <name evidence="10" type="ORF">QE382_001311</name>
</gene>
<dbReference type="Gene3D" id="1.20.1250.20">
    <property type="entry name" value="MFS general substrate transporter like domains"/>
    <property type="match status" value="1"/>
</dbReference>